<dbReference type="InterPro" id="IPR020613">
    <property type="entry name" value="Thiolase_CS"/>
</dbReference>
<dbReference type="NCBIfam" id="TIGR01930">
    <property type="entry name" value="AcCoA-C-Actrans"/>
    <property type="match status" value="1"/>
</dbReference>
<dbReference type="AlphaFoldDB" id="A0A0M8MHE8"/>
<comment type="caution">
    <text evidence="15">The sequence shown here is derived from an EMBL/GenBank/DDBJ whole genome shotgun (WGS) entry which is preliminary data.</text>
</comment>
<dbReference type="GO" id="GO:0046872">
    <property type="term" value="F:metal ion binding"/>
    <property type="evidence" value="ECO:0007669"/>
    <property type="project" value="UniProtKB-KW"/>
</dbReference>
<evidence type="ECO:0000259" key="14">
    <source>
        <dbReference type="Pfam" id="PF02803"/>
    </source>
</evidence>
<accession>A0A0M8MHE8</accession>
<dbReference type="SUPFAM" id="SSF53901">
    <property type="entry name" value="Thiolase-like"/>
    <property type="match status" value="2"/>
</dbReference>
<feature type="domain" description="Thiolase C-terminal" evidence="14">
    <location>
        <begin position="268"/>
        <end position="388"/>
    </location>
</feature>
<evidence type="ECO:0000256" key="3">
    <source>
        <dbReference type="ARBA" id="ARBA00011881"/>
    </source>
</evidence>
<dbReference type="InterPro" id="IPR016039">
    <property type="entry name" value="Thiolase-like"/>
</dbReference>
<dbReference type="EC" id="2.3.1.9" evidence="4"/>
<evidence type="ECO:0000256" key="9">
    <source>
        <dbReference type="ARBA" id="ARBA00023128"/>
    </source>
</evidence>
<dbReference type="InterPro" id="IPR020617">
    <property type="entry name" value="Thiolase_C"/>
</dbReference>
<proteinExistence type="inferred from homology"/>
<dbReference type="EMBL" id="LGAV01000011">
    <property type="protein sequence ID" value="KOS12506.1"/>
    <property type="molecule type" value="Genomic_DNA"/>
</dbReference>
<evidence type="ECO:0000259" key="13">
    <source>
        <dbReference type="Pfam" id="PF00108"/>
    </source>
</evidence>
<evidence type="ECO:0000256" key="2">
    <source>
        <dbReference type="ARBA" id="ARBA00010982"/>
    </source>
</evidence>
<reference evidence="15 16" key="1">
    <citation type="submission" date="2015-07" db="EMBL/GenBank/DDBJ databases">
        <title>Draft Genome Sequence of Malassezia furfur CBS1878 and Malassezia pachydermatis CBS1879.</title>
        <authorList>
            <person name="Triana S."/>
            <person name="Ohm R."/>
            <person name="Gonzalez A."/>
            <person name="DeCock H."/>
            <person name="Restrepo S."/>
            <person name="Celis A."/>
        </authorList>
    </citation>
    <scope>NUCLEOTIDE SEQUENCE [LARGE SCALE GENOMIC DNA]</scope>
    <source>
        <strain evidence="15 16">CBS 1879</strain>
    </source>
</reference>
<dbReference type="VEuPathDB" id="FungiDB:Malapachy_2780"/>
<dbReference type="Proteomes" id="UP000037751">
    <property type="component" value="Unassembled WGS sequence"/>
</dbReference>
<keyword evidence="10 12" id="KW-0012">Acyltransferase</keyword>
<keyword evidence="9" id="KW-0496">Mitochondrion</keyword>
<evidence type="ECO:0000313" key="16">
    <source>
        <dbReference type="Proteomes" id="UP000037751"/>
    </source>
</evidence>
<keyword evidence="5 12" id="KW-0808">Transferase</keyword>
<keyword evidence="6" id="KW-0479">Metal-binding</keyword>
<dbReference type="GO" id="GO:0006635">
    <property type="term" value="P:fatty acid beta-oxidation"/>
    <property type="evidence" value="ECO:0007669"/>
    <property type="project" value="TreeGrafter"/>
</dbReference>
<feature type="active site" description="Proton acceptor" evidence="11">
    <location>
        <position position="347"/>
    </location>
</feature>
<dbReference type="PROSITE" id="PS00099">
    <property type="entry name" value="THIOLASE_3"/>
    <property type="match status" value="1"/>
</dbReference>
<dbReference type="RefSeq" id="XP_017990138.1">
    <property type="nucleotide sequence ID" value="XM_018137266.1"/>
</dbReference>
<dbReference type="InterPro" id="IPR020616">
    <property type="entry name" value="Thiolase_N"/>
</dbReference>
<keyword evidence="16" id="KW-1185">Reference proteome</keyword>
<dbReference type="InterPro" id="IPR020610">
    <property type="entry name" value="Thiolase_AS"/>
</dbReference>
<evidence type="ECO:0000256" key="4">
    <source>
        <dbReference type="ARBA" id="ARBA00012705"/>
    </source>
</evidence>
<evidence type="ECO:0000256" key="11">
    <source>
        <dbReference type="PIRSR" id="PIRSR000429-1"/>
    </source>
</evidence>
<dbReference type="PANTHER" id="PTHR18919">
    <property type="entry name" value="ACETYL-COA C-ACYLTRANSFERASE"/>
    <property type="match status" value="1"/>
</dbReference>
<dbReference type="FunFam" id="3.40.47.10:FF:000007">
    <property type="entry name" value="acetyl-CoA acetyltransferase, mitochondrial"/>
    <property type="match status" value="1"/>
</dbReference>
<dbReference type="GeneID" id="28729142"/>
<dbReference type="PROSITE" id="PS00737">
    <property type="entry name" value="THIOLASE_2"/>
    <property type="match status" value="1"/>
</dbReference>
<feature type="active site" description="Acyl-thioester intermediate" evidence="11">
    <location>
        <position position="90"/>
    </location>
</feature>
<evidence type="ECO:0000256" key="1">
    <source>
        <dbReference type="ARBA" id="ARBA00004173"/>
    </source>
</evidence>
<evidence type="ECO:0000256" key="8">
    <source>
        <dbReference type="ARBA" id="ARBA00022958"/>
    </source>
</evidence>
<dbReference type="PROSITE" id="PS00098">
    <property type="entry name" value="THIOLASE_1"/>
    <property type="match status" value="1"/>
</dbReference>
<dbReference type="PANTHER" id="PTHR18919:SF156">
    <property type="entry name" value="ACETYL-COA ACETYLTRANSFERASE, MITOCHONDRIAL"/>
    <property type="match status" value="1"/>
</dbReference>
<dbReference type="PIRSF" id="PIRSF000429">
    <property type="entry name" value="Ac-CoA_Ac_transf"/>
    <property type="match status" value="1"/>
</dbReference>
<keyword evidence="8" id="KW-0630">Potassium</keyword>
<gene>
    <name evidence="15" type="ORF">Malapachy_2780</name>
</gene>
<comment type="similarity">
    <text evidence="2 12">Belongs to the thiolase-like superfamily. Thiolase family.</text>
</comment>
<organism evidence="15 16">
    <name type="scientific">Malassezia pachydermatis</name>
    <dbReference type="NCBI Taxonomy" id="77020"/>
    <lineage>
        <taxon>Eukaryota</taxon>
        <taxon>Fungi</taxon>
        <taxon>Dikarya</taxon>
        <taxon>Basidiomycota</taxon>
        <taxon>Ustilaginomycotina</taxon>
        <taxon>Malasseziomycetes</taxon>
        <taxon>Malasseziales</taxon>
        <taxon>Malasseziaceae</taxon>
        <taxon>Malassezia</taxon>
    </lineage>
</organism>
<dbReference type="CDD" id="cd00751">
    <property type="entry name" value="thiolase"/>
    <property type="match status" value="1"/>
</dbReference>
<comment type="subcellular location">
    <subcellularLocation>
        <location evidence="1">Mitochondrion</location>
    </subcellularLocation>
</comment>
<dbReference type="GO" id="GO:0005739">
    <property type="term" value="C:mitochondrion"/>
    <property type="evidence" value="ECO:0007669"/>
    <property type="project" value="UniProtKB-SubCell"/>
</dbReference>
<dbReference type="InterPro" id="IPR002155">
    <property type="entry name" value="Thiolase"/>
</dbReference>
<evidence type="ECO:0000256" key="5">
    <source>
        <dbReference type="ARBA" id="ARBA00022679"/>
    </source>
</evidence>
<name>A0A0M8MHE8_9BASI</name>
<protein>
    <recommendedName>
        <fullName evidence="4">acetyl-CoA C-acetyltransferase</fullName>
        <ecNumber evidence="4">2.3.1.9</ecNumber>
    </recommendedName>
</protein>
<feature type="domain" description="Thiolase N-terminal" evidence="13">
    <location>
        <begin position="6"/>
        <end position="260"/>
    </location>
</feature>
<comment type="subunit">
    <text evidence="3">Homotetramer.</text>
</comment>
<evidence type="ECO:0000256" key="10">
    <source>
        <dbReference type="ARBA" id="ARBA00023315"/>
    </source>
</evidence>
<evidence type="ECO:0000313" key="15">
    <source>
        <dbReference type="EMBL" id="KOS12506.1"/>
    </source>
</evidence>
<dbReference type="GO" id="GO:0003985">
    <property type="term" value="F:acetyl-CoA C-acetyltransferase activity"/>
    <property type="evidence" value="ECO:0007669"/>
    <property type="project" value="UniProtKB-EC"/>
</dbReference>
<dbReference type="Pfam" id="PF02803">
    <property type="entry name" value="Thiolase_C"/>
    <property type="match status" value="1"/>
</dbReference>
<keyword evidence="7" id="KW-0809">Transit peptide</keyword>
<sequence length="389" mass="40561">MQNEDVYILSAARTPVGSFQGVLKSQTAVDLGVVAAKAAMERAQVAPSDIEEAYIGCVLQAGVGQAPARQVVLRAGCAESTEATTVNKVCASGLKSVALGQQSIRLGERQLVLVGGMESMSNAPYYMKRNSLVYGDVKALDAVLNDGLTDALEHHHMGICAEATAKKHGFSREDQDNYAISSYERSTAAWDRKAFEAETAPVTITDKRGSTVVSEDEEFRKFNKEKMVKLRPVFDAQGTVTAANASSLNDGASALVLASGSTVQSRSLKPLAKILATADAACAPIDFPTAPALAIPRALEKAGLTKDQIAHWEINEAFSVVALANASILGLDAARVNPLGGGVSLGHPIGNSGSRILVTLVHALQPGEYGVAAICNGGGGASAVVVQRM</sequence>
<dbReference type="STRING" id="77020.A0A0M8MHE8"/>
<evidence type="ECO:0000256" key="6">
    <source>
        <dbReference type="ARBA" id="ARBA00022723"/>
    </source>
</evidence>
<dbReference type="Pfam" id="PF00108">
    <property type="entry name" value="Thiolase_N"/>
    <property type="match status" value="1"/>
</dbReference>
<dbReference type="OrthoDB" id="5404651at2759"/>
<feature type="active site" description="Proton acceptor" evidence="11">
    <location>
        <position position="375"/>
    </location>
</feature>
<evidence type="ECO:0000256" key="7">
    <source>
        <dbReference type="ARBA" id="ARBA00022946"/>
    </source>
</evidence>
<dbReference type="Gene3D" id="3.40.47.10">
    <property type="match status" value="1"/>
</dbReference>
<evidence type="ECO:0000256" key="12">
    <source>
        <dbReference type="RuleBase" id="RU003557"/>
    </source>
</evidence>
<dbReference type="InterPro" id="IPR020615">
    <property type="entry name" value="Thiolase_acyl_enz_int_AS"/>
</dbReference>